<evidence type="ECO:0000256" key="3">
    <source>
        <dbReference type="ARBA" id="ARBA00022898"/>
    </source>
</evidence>
<dbReference type="EMBL" id="CP014327">
    <property type="protein sequence ID" value="AML52901.1"/>
    <property type="molecule type" value="Genomic_DNA"/>
</dbReference>
<dbReference type="KEGG" id="hat:RC74_18025"/>
<protein>
    <submittedName>
        <fullName evidence="6">Hydroxyectoine utilization dehydratase EutB</fullName>
    </submittedName>
</protein>
<dbReference type="GO" id="GO:0009097">
    <property type="term" value="P:isoleucine biosynthetic process"/>
    <property type="evidence" value="ECO:0007669"/>
    <property type="project" value="TreeGrafter"/>
</dbReference>
<dbReference type="CDD" id="cd01562">
    <property type="entry name" value="Thr-dehyd"/>
    <property type="match status" value="1"/>
</dbReference>
<organism evidence="6 7">
    <name type="scientific">Falsihalocynthiibacter arcticus</name>
    <dbReference type="NCBI Taxonomy" id="1579316"/>
    <lineage>
        <taxon>Bacteria</taxon>
        <taxon>Pseudomonadati</taxon>
        <taxon>Pseudomonadota</taxon>
        <taxon>Alphaproteobacteria</taxon>
        <taxon>Rhodobacterales</taxon>
        <taxon>Roseobacteraceae</taxon>
        <taxon>Falsihalocynthiibacter</taxon>
    </lineage>
</organism>
<dbReference type="STRING" id="1579316.RC74_18025"/>
<dbReference type="SUPFAM" id="SSF53686">
    <property type="entry name" value="Tryptophan synthase beta subunit-like PLP-dependent enzymes"/>
    <property type="match status" value="1"/>
</dbReference>
<evidence type="ECO:0000313" key="6">
    <source>
        <dbReference type="EMBL" id="AML52901.1"/>
    </source>
</evidence>
<comment type="similarity">
    <text evidence="2">Belongs to the serine/threonine dehydratase family.</text>
</comment>
<evidence type="ECO:0000256" key="2">
    <source>
        <dbReference type="ARBA" id="ARBA00010869"/>
    </source>
</evidence>
<proteinExistence type="inferred from homology"/>
<dbReference type="PANTHER" id="PTHR48078:SF6">
    <property type="entry name" value="L-THREONINE DEHYDRATASE CATABOLIC TDCB"/>
    <property type="match status" value="1"/>
</dbReference>
<dbReference type="RefSeq" id="WP_039000791.1">
    <property type="nucleotide sequence ID" value="NZ_CP014327.1"/>
</dbReference>
<dbReference type="AlphaFoldDB" id="A0A126V3I6"/>
<name>A0A126V3I6_9RHOB</name>
<dbReference type="PANTHER" id="PTHR48078">
    <property type="entry name" value="THREONINE DEHYDRATASE, MITOCHONDRIAL-RELATED"/>
    <property type="match status" value="1"/>
</dbReference>
<dbReference type="GO" id="GO:0006567">
    <property type="term" value="P:L-threonine catabolic process"/>
    <property type="evidence" value="ECO:0007669"/>
    <property type="project" value="TreeGrafter"/>
</dbReference>
<dbReference type="GO" id="GO:0003941">
    <property type="term" value="F:L-serine ammonia-lyase activity"/>
    <property type="evidence" value="ECO:0007669"/>
    <property type="project" value="TreeGrafter"/>
</dbReference>
<evidence type="ECO:0000256" key="1">
    <source>
        <dbReference type="ARBA" id="ARBA00001933"/>
    </source>
</evidence>
<gene>
    <name evidence="6" type="primary">eutB</name>
    <name evidence="6" type="ORF">RC74_18025</name>
</gene>
<dbReference type="Gene3D" id="3.40.50.1100">
    <property type="match status" value="2"/>
</dbReference>
<dbReference type="InterPro" id="IPR014333">
    <property type="entry name" value="Ectoine_EutB"/>
</dbReference>
<dbReference type="InterPro" id="IPR036052">
    <property type="entry name" value="TrpB-like_PALP_sf"/>
</dbReference>
<reference evidence="6 7" key="1">
    <citation type="submission" date="2016-02" db="EMBL/GenBank/DDBJ databases">
        <title>Complete genome sequence of Halocynthiibacter arcticus PAMC 20958t from arctic marine sediment.</title>
        <authorList>
            <person name="Lee Y.M."/>
            <person name="Baek K."/>
            <person name="Lee H.K."/>
            <person name="Shin S.C."/>
        </authorList>
    </citation>
    <scope>NUCLEOTIDE SEQUENCE [LARGE SCALE GENOMIC DNA]</scope>
    <source>
        <strain evidence="6">PAMC 20958</strain>
    </source>
</reference>
<evidence type="ECO:0000259" key="5">
    <source>
        <dbReference type="Pfam" id="PF00291"/>
    </source>
</evidence>
<dbReference type="PROSITE" id="PS00165">
    <property type="entry name" value="DEHYDRATASE_SER_THR"/>
    <property type="match status" value="1"/>
</dbReference>
<dbReference type="FunFam" id="3.40.50.1100:FF:000005">
    <property type="entry name" value="Threonine dehydratase catabolic"/>
    <property type="match status" value="1"/>
</dbReference>
<dbReference type="GO" id="GO:0030170">
    <property type="term" value="F:pyridoxal phosphate binding"/>
    <property type="evidence" value="ECO:0007669"/>
    <property type="project" value="InterPro"/>
</dbReference>
<dbReference type="InterPro" id="IPR001926">
    <property type="entry name" value="TrpB-like_PALP"/>
</dbReference>
<keyword evidence="7" id="KW-1185">Reference proteome</keyword>
<sequence length="337" mass="35231">MTSHITLQDSFAARQRIASGIRQTPLVTSPSLSALCAANISLKLEQTQITGSFKLRGATNAVRSLTQAQKDAGIVGVSTGNHGRGLAYAAAQAGVRCIICMSELVPQNKVDGIKSHGAEVRIVGRSQDDAQVEVDRLVAEGMTMLPPFDHLDIIAGQSTVALEMLEQAPDLQTVLVPLSGGGLISGVAMVMKAVNPAIRVVGISMEHGAAMYECLKAGKPIFVEEKPTLADSLGGGIGLENAYTFAMTRDLVDDVVLVTEAEIAAAIRHAYWEERQVIEGSGSVGIAALLAGKITNPGTCVSLISGQNIDMALHKRLIDGEDVDVSAKPQNTGGPDA</sequence>
<dbReference type="Proteomes" id="UP000070371">
    <property type="component" value="Chromosome"/>
</dbReference>
<dbReference type="OrthoDB" id="9811476at2"/>
<dbReference type="Pfam" id="PF00291">
    <property type="entry name" value="PALP"/>
    <property type="match status" value="1"/>
</dbReference>
<comment type="cofactor">
    <cofactor evidence="1">
        <name>pyridoxal 5'-phosphate</name>
        <dbReference type="ChEBI" id="CHEBI:597326"/>
    </cofactor>
</comment>
<dbReference type="NCBIfam" id="NF005680">
    <property type="entry name" value="PRK07476.1"/>
    <property type="match status" value="1"/>
</dbReference>
<evidence type="ECO:0000256" key="4">
    <source>
        <dbReference type="ARBA" id="ARBA00023239"/>
    </source>
</evidence>
<dbReference type="NCBIfam" id="TIGR02991">
    <property type="entry name" value="ectoine_eutB"/>
    <property type="match status" value="1"/>
</dbReference>
<accession>A0A126V3I6</accession>
<dbReference type="GO" id="GO:0006565">
    <property type="term" value="P:L-serine catabolic process"/>
    <property type="evidence" value="ECO:0007669"/>
    <property type="project" value="TreeGrafter"/>
</dbReference>
<keyword evidence="4" id="KW-0456">Lyase</keyword>
<dbReference type="InterPro" id="IPR000634">
    <property type="entry name" value="Ser/Thr_deHydtase_PyrdxlP-BS"/>
</dbReference>
<feature type="domain" description="Tryptophan synthase beta chain-like PALP" evidence="5">
    <location>
        <begin position="18"/>
        <end position="306"/>
    </location>
</feature>
<dbReference type="GO" id="GO:0004794">
    <property type="term" value="F:threonine deaminase activity"/>
    <property type="evidence" value="ECO:0007669"/>
    <property type="project" value="TreeGrafter"/>
</dbReference>
<keyword evidence="3" id="KW-0663">Pyridoxal phosphate</keyword>
<evidence type="ECO:0000313" key="7">
    <source>
        <dbReference type="Proteomes" id="UP000070371"/>
    </source>
</evidence>
<dbReference type="InterPro" id="IPR050147">
    <property type="entry name" value="Ser/Thr_Dehydratase"/>
</dbReference>